<dbReference type="RefSeq" id="WP_136401515.1">
    <property type="nucleotide sequence ID" value="NZ_SSNZ01000001.1"/>
</dbReference>
<evidence type="ECO:0000313" key="2">
    <source>
        <dbReference type="Proteomes" id="UP000307507"/>
    </source>
</evidence>
<dbReference type="OrthoDB" id="2086912at2"/>
<dbReference type="Proteomes" id="UP000307507">
    <property type="component" value="Unassembled WGS sequence"/>
</dbReference>
<sequence>MDISILHVFKNTNNEEGILLEVLADTNLHRFIIMDNTYQNGIVSNKERHVHWFSSKEVSKGDVVVLVTGKGKNESIMSEEGVLVHFVYWNLDHEIWNNDGDRAVLVQVDDFDSKLVSELK</sequence>
<organism evidence="1 2">
    <name type="scientific">Flavobacterium supellecticarium</name>
    <dbReference type="NCBI Taxonomy" id="2565924"/>
    <lineage>
        <taxon>Bacteria</taxon>
        <taxon>Pseudomonadati</taxon>
        <taxon>Bacteroidota</taxon>
        <taxon>Flavobacteriia</taxon>
        <taxon>Flavobacteriales</taxon>
        <taxon>Flavobacteriaceae</taxon>
        <taxon>Flavobacterium</taxon>
    </lineage>
</organism>
<gene>
    <name evidence="1" type="ORF">E6C50_01930</name>
</gene>
<name>A0A4S4A3I1_9FLAO</name>
<evidence type="ECO:0000313" key="1">
    <source>
        <dbReference type="EMBL" id="THF52990.1"/>
    </source>
</evidence>
<reference evidence="1 2" key="1">
    <citation type="submission" date="2019-04" db="EMBL/GenBank/DDBJ databases">
        <title>Flavobacterium sp. nov. isolated from construction timber.</title>
        <authorList>
            <person name="Lin S.-Y."/>
            <person name="Chang C.-T."/>
            <person name="Young C.-C."/>
        </authorList>
    </citation>
    <scope>NUCLEOTIDE SEQUENCE [LARGE SCALE GENOMIC DNA]</scope>
    <source>
        <strain evidence="1 2">CC-CTC003</strain>
    </source>
</reference>
<comment type="caution">
    <text evidence="1">The sequence shown here is derived from an EMBL/GenBank/DDBJ whole genome shotgun (WGS) entry which is preliminary data.</text>
</comment>
<protein>
    <submittedName>
        <fullName evidence="1">Uncharacterized protein</fullName>
    </submittedName>
</protein>
<proteinExistence type="predicted"/>
<accession>A0A4S4A3I1</accession>
<keyword evidence="2" id="KW-1185">Reference proteome</keyword>
<dbReference type="EMBL" id="SSNZ01000001">
    <property type="protein sequence ID" value="THF52990.1"/>
    <property type="molecule type" value="Genomic_DNA"/>
</dbReference>
<dbReference type="AlphaFoldDB" id="A0A4S4A3I1"/>